<organism evidence="2 3">
    <name type="scientific">Brassica oleracea var. oleracea</name>
    <dbReference type="NCBI Taxonomy" id="109376"/>
    <lineage>
        <taxon>Eukaryota</taxon>
        <taxon>Viridiplantae</taxon>
        <taxon>Streptophyta</taxon>
        <taxon>Embryophyta</taxon>
        <taxon>Tracheophyta</taxon>
        <taxon>Spermatophyta</taxon>
        <taxon>Magnoliopsida</taxon>
        <taxon>eudicotyledons</taxon>
        <taxon>Gunneridae</taxon>
        <taxon>Pentapetalae</taxon>
        <taxon>rosids</taxon>
        <taxon>malvids</taxon>
        <taxon>Brassicales</taxon>
        <taxon>Brassicaceae</taxon>
        <taxon>Brassiceae</taxon>
        <taxon>Brassica</taxon>
    </lineage>
</organism>
<proteinExistence type="predicted"/>
<feature type="compositionally biased region" description="Polar residues" evidence="1">
    <location>
        <begin position="193"/>
        <end position="208"/>
    </location>
</feature>
<dbReference type="AlphaFoldDB" id="A0A0D3CUY0"/>
<feature type="region of interest" description="Disordered" evidence="1">
    <location>
        <begin position="89"/>
        <end position="123"/>
    </location>
</feature>
<feature type="compositionally biased region" description="Polar residues" evidence="1">
    <location>
        <begin position="94"/>
        <end position="106"/>
    </location>
</feature>
<evidence type="ECO:0000313" key="3">
    <source>
        <dbReference type="Proteomes" id="UP000032141"/>
    </source>
</evidence>
<reference evidence="2 3" key="1">
    <citation type="journal article" date="2014" name="Genome Biol.">
        <title>Transcriptome and methylome profiling reveals relics of genome dominance in the mesopolyploid Brassica oleracea.</title>
        <authorList>
            <person name="Parkin I.A."/>
            <person name="Koh C."/>
            <person name="Tang H."/>
            <person name="Robinson S.J."/>
            <person name="Kagale S."/>
            <person name="Clarke W.E."/>
            <person name="Town C.D."/>
            <person name="Nixon J."/>
            <person name="Krishnakumar V."/>
            <person name="Bidwell S.L."/>
            <person name="Denoeud F."/>
            <person name="Belcram H."/>
            <person name="Links M.G."/>
            <person name="Just J."/>
            <person name="Clarke C."/>
            <person name="Bender T."/>
            <person name="Huebert T."/>
            <person name="Mason A.S."/>
            <person name="Pires J.C."/>
            <person name="Barker G."/>
            <person name="Moore J."/>
            <person name="Walley P.G."/>
            <person name="Manoli S."/>
            <person name="Batley J."/>
            <person name="Edwards D."/>
            <person name="Nelson M.N."/>
            <person name="Wang X."/>
            <person name="Paterson A.H."/>
            <person name="King G."/>
            <person name="Bancroft I."/>
            <person name="Chalhoub B."/>
            <person name="Sharpe A.G."/>
        </authorList>
    </citation>
    <scope>NUCLEOTIDE SEQUENCE</scope>
    <source>
        <strain evidence="2 3">cv. TO1000</strain>
    </source>
</reference>
<dbReference type="Proteomes" id="UP000032141">
    <property type="component" value="Chromosome C6"/>
</dbReference>
<feature type="compositionally biased region" description="Acidic residues" evidence="1">
    <location>
        <begin position="241"/>
        <end position="256"/>
    </location>
</feature>
<reference evidence="2" key="2">
    <citation type="submission" date="2015-03" db="UniProtKB">
        <authorList>
            <consortium name="EnsemblPlants"/>
        </authorList>
    </citation>
    <scope>IDENTIFICATION</scope>
</reference>
<dbReference type="Gramene" id="Bo6g076970.1">
    <property type="protein sequence ID" value="Bo6g076970.1"/>
    <property type="gene ID" value="Bo6g076970"/>
</dbReference>
<evidence type="ECO:0000313" key="2">
    <source>
        <dbReference type="EnsemblPlants" id="Bo6g076970.1"/>
    </source>
</evidence>
<sequence length="256" mass="28907">MYLSKASHLAVPKHQRPPIWMEEAAGFYKRVKRIHDHMKIVVSCAVFEAESPIPPGRSMQFSSYNEGWRYHHAIRQVWGKEVEELEEEIKDQGRSSGKKNVNSNDGTLAAPSDTVARKSSDTVKENRYGEYEFCTSINRQPTGVARQSIKSIDRHLTMLINTHIIGSYPRITYKDDYWIVVMSINPRGRVDGSSDSDPLQPNSTSNVSPVEDLEDVELVVYFTQFGDDSVVHSESEAGVGEFDEDSENSEDSTDSE</sequence>
<dbReference type="HOGENOM" id="CLU_1087223_0_0_1"/>
<dbReference type="EnsemblPlants" id="Bo6g076970.1">
    <property type="protein sequence ID" value="Bo6g076970.1"/>
    <property type="gene ID" value="Bo6g076970"/>
</dbReference>
<feature type="region of interest" description="Disordered" evidence="1">
    <location>
        <begin position="189"/>
        <end position="211"/>
    </location>
</feature>
<keyword evidence="3" id="KW-1185">Reference proteome</keyword>
<protein>
    <submittedName>
        <fullName evidence="2">Uncharacterized protein</fullName>
    </submittedName>
</protein>
<accession>A0A0D3CUY0</accession>
<evidence type="ECO:0000256" key="1">
    <source>
        <dbReference type="SAM" id="MobiDB-lite"/>
    </source>
</evidence>
<feature type="region of interest" description="Disordered" evidence="1">
    <location>
        <begin position="233"/>
        <end position="256"/>
    </location>
</feature>
<name>A0A0D3CUY0_BRAOL</name>